<protein>
    <submittedName>
        <fullName evidence="1">Uncharacterized protein</fullName>
    </submittedName>
</protein>
<dbReference type="EMBL" id="JAIWYP010000004">
    <property type="protein sequence ID" value="KAH3838122.1"/>
    <property type="molecule type" value="Genomic_DNA"/>
</dbReference>
<sequence length="76" mass="8962">MLGRLCFMERLQTKSNVDRMHDLSPEYINHRLEFDLQMTKVLVSLMQNMHHFLPVQCCLSKAEGDFQQNIDPLVII</sequence>
<dbReference type="Proteomes" id="UP000828390">
    <property type="component" value="Unassembled WGS sequence"/>
</dbReference>
<reference evidence="1" key="2">
    <citation type="submission" date="2020-11" db="EMBL/GenBank/DDBJ databases">
        <authorList>
            <person name="McCartney M.A."/>
            <person name="Auch B."/>
            <person name="Kono T."/>
            <person name="Mallez S."/>
            <person name="Becker A."/>
            <person name="Gohl D.M."/>
            <person name="Silverstein K.A.T."/>
            <person name="Koren S."/>
            <person name="Bechman K.B."/>
            <person name="Herman A."/>
            <person name="Abrahante J.E."/>
            <person name="Garbe J."/>
        </authorList>
    </citation>
    <scope>NUCLEOTIDE SEQUENCE</scope>
    <source>
        <strain evidence="1">Duluth1</strain>
        <tissue evidence="1">Whole animal</tissue>
    </source>
</reference>
<keyword evidence="2" id="KW-1185">Reference proteome</keyword>
<organism evidence="1 2">
    <name type="scientific">Dreissena polymorpha</name>
    <name type="common">Zebra mussel</name>
    <name type="synonym">Mytilus polymorpha</name>
    <dbReference type="NCBI Taxonomy" id="45954"/>
    <lineage>
        <taxon>Eukaryota</taxon>
        <taxon>Metazoa</taxon>
        <taxon>Spiralia</taxon>
        <taxon>Lophotrochozoa</taxon>
        <taxon>Mollusca</taxon>
        <taxon>Bivalvia</taxon>
        <taxon>Autobranchia</taxon>
        <taxon>Heteroconchia</taxon>
        <taxon>Euheterodonta</taxon>
        <taxon>Imparidentia</taxon>
        <taxon>Neoheterodontei</taxon>
        <taxon>Myida</taxon>
        <taxon>Dreissenoidea</taxon>
        <taxon>Dreissenidae</taxon>
        <taxon>Dreissena</taxon>
    </lineage>
</organism>
<proteinExistence type="predicted"/>
<evidence type="ECO:0000313" key="1">
    <source>
        <dbReference type="EMBL" id="KAH3838122.1"/>
    </source>
</evidence>
<dbReference type="AlphaFoldDB" id="A0A9D4KF28"/>
<gene>
    <name evidence="1" type="ORF">DPMN_111528</name>
</gene>
<reference evidence="1" key="1">
    <citation type="journal article" date="2019" name="bioRxiv">
        <title>The Genome of the Zebra Mussel, Dreissena polymorpha: A Resource for Invasive Species Research.</title>
        <authorList>
            <person name="McCartney M.A."/>
            <person name="Auch B."/>
            <person name="Kono T."/>
            <person name="Mallez S."/>
            <person name="Zhang Y."/>
            <person name="Obille A."/>
            <person name="Becker A."/>
            <person name="Abrahante J.E."/>
            <person name="Garbe J."/>
            <person name="Badalamenti J.P."/>
            <person name="Herman A."/>
            <person name="Mangelson H."/>
            <person name="Liachko I."/>
            <person name="Sullivan S."/>
            <person name="Sone E.D."/>
            <person name="Koren S."/>
            <person name="Silverstein K.A.T."/>
            <person name="Beckman K.B."/>
            <person name="Gohl D.M."/>
        </authorList>
    </citation>
    <scope>NUCLEOTIDE SEQUENCE</scope>
    <source>
        <strain evidence="1">Duluth1</strain>
        <tissue evidence="1">Whole animal</tissue>
    </source>
</reference>
<comment type="caution">
    <text evidence="1">The sequence shown here is derived from an EMBL/GenBank/DDBJ whole genome shotgun (WGS) entry which is preliminary data.</text>
</comment>
<evidence type="ECO:0000313" key="2">
    <source>
        <dbReference type="Proteomes" id="UP000828390"/>
    </source>
</evidence>
<accession>A0A9D4KF28</accession>
<name>A0A9D4KF28_DREPO</name>